<feature type="compositionally biased region" description="Polar residues" evidence="1">
    <location>
        <begin position="440"/>
        <end position="462"/>
    </location>
</feature>
<reference evidence="2 3" key="1">
    <citation type="submission" date="2024-02" db="EMBL/GenBank/DDBJ databases">
        <title>De novo assembly and annotation of 12 fungi associated with fruit tree decline syndrome in Ontario, Canada.</title>
        <authorList>
            <person name="Sulman M."/>
            <person name="Ellouze W."/>
            <person name="Ilyukhin E."/>
        </authorList>
    </citation>
    <scope>NUCLEOTIDE SEQUENCE [LARGE SCALE GENOMIC DNA]</scope>
    <source>
        <strain evidence="2 3">M169</strain>
    </source>
</reference>
<accession>A0ABR1PHB1</accession>
<name>A0ABR1PHB1_DIAER</name>
<protein>
    <recommendedName>
        <fullName evidence="4">DNA repair protein rad9</fullName>
    </recommendedName>
</protein>
<proteinExistence type="predicted"/>
<dbReference type="PANTHER" id="PTHR15237:SF0">
    <property type="entry name" value="CELL CYCLE CHECKPOINT CONTROL PROTEIN"/>
    <property type="match status" value="1"/>
</dbReference>
<feature type="compositionally biased region" description="Low complexity" evidence="1">
    <location>
        <begin position="369"/>
        <end position="387"/>
    </location>
</feature>
<sequence length="490" mass="54196">MRRSDSQQAPCWDPNAPSRHFSIEAEGDRNGYQIKCKRQCWLAERPGRVDNAAVTAGMALVNFTLSEDGVGAFNDALVCIHKFSDDVSLEIKKDKALLSVFRTRTGGDPTRDRDNVTTVERCDVAIDDGPGKKSRFIAKIFCRNGITATHRLSFEAKAPVHAKFDKTEANNHWTINSRTLRSLMEHFGPGIDLLDINTDGENVVNFTCFTEKQVSVNNEGKFASSVDTPIKPVPDKASAVLKKPLHTSIAVEMDEFDDIEVADKLHIIISVRDFRAILQHANWTSGDLNAAYSRPGRPMKISYGRDGIVCEFVLMTVDEKSTTVQKKGQSKATSKASRPSLNAAPNTPAAGANNDSRQPTPAPPREQQEQQARMPPPARRSTAPRSSQFDIRAPLVQPQSTLKSESLFLPQPDDDEMWAPVNPEDDEEGEHPRLEWDASNEPNPSTMRISDHSGNTQSNPPNDSGGPLPPFVEPTQRVSDVRKFGLFGDW</sequence>
<gene>
    <name evidence="2" type="ORF">SLS63_003187</name>
</gene>
<feature type="compositionally biased region" description="Low complexity" evidence="1">
    <location>
        <begin position="342"/>
        <end position="359"/>
    </location>
</feature>
<evidence type="ECO:0000313" key="2">
    <source>
        <dbReference type="EMBL" id="KAK7736838.1"/>
    </source>
</evidence>
<feature type="compositionally biased region" description="Acidic residues" evidence="1">
    <location>
        <begin position="412"/>
        <end position="429"/>
    </location>
</feature>
<dbReference type="EMBL" id="JAKNSF020000009">
    <property type="protein sequence ID" value="KAK7736838.1"/>
    <property type="molecule type" value="Genomic_DNA"/>
</dbReference>
<keyword evidence="3" id="KW-1185">Reference proteome</keyword>
<evidence type="ECO:0008006" key="4">
    <source>
        <dbReference type="Google" id="ProtNLM"/>
    </source>
</evidence>
<dbReference type="Proteomes" id="UP001430848">
    <property type="component" value="Unassembled WGS sequence"/>
</dbReference>
<dbReference type="Pfam" id="PF04139">
    <property type="entry name" value="Rad9"/>
    <property type="match status" value="1"/>
</dbReference>
<evidence type="ECO:0000313" key="3">
    <source>
        <dbReference type="Proteomes" id="UP001430848"/>
    </source>
</evidence>
<feature type="region of interest" description="Disordered" evidence="1">
    <location>
        <begin position="321"/>
        <end position="479"/>
    </location>
</feature>
<dbReference type="PANTHER" id="PTHR15237">
    <property type="entry name" value="DNA REPAIR PROTEIN RAD9"/>
    <property type="match status" value="1"/>
</dbReference>
<organism evidence="2 3">
    <name type="scientific">Diaporthe eres</name>
    <name type="common">Phomopsis oblonga</name>
    <dbReference type="NCBI Taxonomy" id="83184"/>
    <lineage>
        <taxon>Eukaryota</taxon>
        <taxon>Fungi</taxon>
        <taxon>Dikarya</taxon>
        <taxon>Ascomycota</taxon>
        <taxon>Pezizomycotina</taxon>
        <taxon>Sordariomycetes</taxon>
        <taxon>Sordariomycetidae</taxon>
        <taxon>Diaporthales</taxon>
        <taxon>Diaporthaceae</taxon>
        <taxon>Diaporthe</taxon>
        <taxon>Diaporthe eres species complex</taxon>
    </lineage>
</organism>
<comment type="caution">
    <text evidence="2">The sequence shown here is derived from an EMBL/GenBank/DDBJ whole genome shotgun (WGS) entry which is preliminary data.</text>
</comment>
<dbReference type="Gene3D" id="3.70.10.10">
    <property type="match status" value="1"/>
</dbReference>
<evidence type="ECO:0000256" key="1">
    <source>
        <dbReference type="SAM" id="MobiDB-lite"/>
    </source>
</evidence>
<dbReference type="InterPro" id="IPR007268">
    <property type="entry name" value="Rad9/Ddc1"/>
</dbReference>
<feature type="compositionally biased region" description="Polar residues" evidence="1">
    <location>
        <begin position="322"/>
        <end position="340"/>
    </location>
</feature>